<dbReference type="OrthoDB" id="3145912at2759"/>
<gene>
    <name evidence="1" type="ORF">MVEN_00276400</name>
</gene>
<keyword evidence="2" id="KW-1185">Reference proteome</keyword>
<dbReference type="AlphaFoldDB" id="A0A8H6Z271"/>
<organism evidence="1 2">
    <name type="scientific">Mycena venus</name>
    <dbReference type="NCBI Taxonomy" id="2733690"/>
    <lineage>
        <taxon>Eukaryota</taxon>
        <taxon>Fungi</taxon>
        <taxon>Dikarya</taxon>
        <taxon>Basidiomycota</taxon>
        <taxon>Agaricomycotina</taxon>
        <taxon>Agaricomycetes</taxon>
        <taxon>Agaricomycetidae</taxon>
        <taxon>Agaricales</taxon>
        <taxon>Marasmiineae</taxon>
        <taxon>Mycenaceae</taxon>
        <taxon>Mycena</taxon>
    </lineage>
</organism>
<sequence length="304" mass="34645">MFADEVPSPPALPPELERAVFETAAYTRPLSIPKFMLVAWRVKIWLEPLLFQTIVVSRRREHDLLADTESLRDHPTFQPHILLPIIQSASFPFPGASVRNLLVPWISNKDAAVILSACRCVENLWINPTGGELFHLIEDLPLKQLYCNVEDIFGPQRQIDFTHRLFANITHFEVFDGFVFKSVHPELWTGIALIPHLTHLGFNDEGLVDTWLTLLTSCKSLRVLVVLEPGLRTLIAGHPDEQILAKDPRFVAMGCEFETKDWRLGAHTGIDYWSRAEDFIVRRRSGEVDALQYTIEEDESKSIG</sequence>
<accession>A0A8H6Z271</accession>
<evidence type="ECO:0000313" key="2">
    <source>
        <dbReference type="Proteomes" id="UP000620124"/>
    </source>
</evidence>
<reference evidence="1" key="1">
    <citation type="submission" date="2020-05" db="EMBL/GenBank/DDBJ databases">
        <title>Mycena genomes resolve the evolution of fungal bioluminescence.</title>
        <authorList>
            <person name="Tsai I.J."/>
        </authorList>
    </citation>
    <scope>NUCLEOTIDE SEQUENCE</scope>
    <source>
        <strain evidence="1">CCC161011</strain>
    </source>
</reference>
<name>A0A8H6Z271_9AGAR</name>
<evidence type="ECO:0000313" key="1">
    <source>
        <dbReference type="EMBL" id="KAF7369467.1"/>
    </source>
</evidence>
<proteinExistence type="predicted"/>
<dbReference type="EMBL" id="JACAZI010000002">
    <property type="protein sequence ID" value="KAF7369467.1"/>
    <property type="molecule type" value="Genomic_DNA"/>
</dbReference>
<dbReference type="Proteomes" id="UP000620124">
    <property type="component" value="Unassembled WGS sequence"/>
</dbReference>
<protein>
    <submittedName>
        <fullName evidence="1">Uncharacterized protein</fullName>
    </submittedName>
</protein>
<comment type="caution">
    <text evidence="1">The sequence shown here is derived from an EMBL/GenBank/DDBJ whole genome shotgun (WGS) entry which is preliminary data.</text>
</comment>